<dbReference type="InParanoid" id="A0A2J6SZ75"/>
<dbReference type="Gene3D" id="3.40.50.300">
    <property type="entry name" value="P-loop containing nucleotide triphosphate hydrolases"/>
    <property type="match status" value="1"/>
</dbReference>
<evidence type="ECO:0000256" key="1">
    <source>
        <dbReference type="ARBA" id="ARBA00022737"/>
    </source>
</evidence>
<dbReference type="PROSITE" id="PS50837">
    <property type="entry name" value="NACHT"/>
    <property type="match status" value="1"/>
</dbReference>
<dbReference type="OrthoDB" id="163438at2759"/>
<accession>A0A2J6SZ75</accession>
<evidence type="ECO:0000259" key="2">
    <source>
        <dbReference type="PROSITE" id="PS50837"/>
    </source>
</evidence>
<dbReference type="STRING" id="1095630.A0A2J6SZ75"/>
<reference evidence="3 4" key="1">
    <citation type="submission" date="2016-04" db="EMBL/GenBank/DDBJ databases">
        <title>A degradative enzymes factory behind the ericoid mycorrhizal symbiosis.</title>
        <authorList>
            <consortium name="DOE Joint Genome Institute"/>
            <person name="Martino E."/>
            <person name="Morin E."/>
            <person name="Grelet G."/>
            <person name="Kuo A."/>
            <person name="Kohler A."/>
            <person name="Daghino S."/>
            <person name="Barry K."/>
            <person name="Choi C."/>
            <person name="Cichocki N."/>
            <person name="Clum A."/>
            <person name="Copeland A."/>
            <person name="Hainaut M."/>
            <person name="Haridas S."/>
            <person name="Labutti K."/>
            <person name="Lindquist E."/>
            <person name="Lipzen A."/>
            <person name="Khouja H.-R."/>
            <person name="Murat C."/>
            <person name="Ohm R."/>
            <person name="Olson A."/>
            <person name="Spatafora J."/>
            <person name="Veneault-Fourrey C."/>
            <person name="Henrissat B."/>
            <person name="Grigoriev I."/>
            <person name="Martin F."/>
            <person name="Perotto S."/>
        </authorList>
    </citation>
    <scope>NUCLEOTIDE SEQUENCE [LARGE SCALE GENOMIC DNA]</scope>
    <source>
        <strain evidence="3 4">E</strain>
    </source>
</reference>
<feature type="non-terminal residue" evidence="3">
    <location>
        <position position="248"/>
    </location>
</feature>
<keyword evidence="1" id="KW-0677">Repeat</keyword>
<dbReference type="Proteomes" id="UP000235371">
    <property type="component" value="Unassembled WGS sequence"/>
</dbReference>
<feature type="domain" description="NACHT" evidence="2">
    <location>
        <begin position="126"/>
        <end position="248"/>
    </location>
</feature>
<protein>
    <recommendedName>
        <fullName evidence="2">NACHT domain-containing protein</fullName>
    </recommendedName>
</protein>
<dbReference type="InterPro" id="IPR056884">
    <property type="entry name" value="NPHP3-like_N"/>
</dbReference>
<dbReference type="PANTHER" id="PTHR10039">
    <property type="entry name" value="AMELOGENIN"/>
    <property type="match status" value="1"/>
</dbReference>
<keyword evidence="4" id="KW-1185">Reference proteome</keyword>
<dbReference type="GeneID" id="36581417"/>
<evidence type="ECO:0000313" key="3">
    <source>
        <dbReference type="EMBL" id="PMD56088.1"/>
    </source>
</evidence>
<proteinExistence type="predicted"/>
<organism evidence="3 4">
    <name type="scientific">Hyaloscypha bicolor E</name>
    <dbReference type="NCBI Taxonomy" id="1095630"/>
    <lineage>
        <taxon>Eukaryota</taxon>
        <taxon>Fungi</taxon>
        <taxon>Dikarya</taxon>
        <taxon>Ascomycota</taxon>
        <taxon>Pezizomycotina</taxon>
        <taxon>Leotiomycetes</taxon>
        <taxon>Helotiales</taxon>
        <taxon>Hyaloscyphaceae</taxon>
        <taxon>Hyaloscypha</taxon>
        <taxon>Hyaloscypha bicolor</taxon>
    </lineage>
</organism>
<dbReference type="SUPFAM" id="SSF52540">
    <property type="entry name" value="P-loop containing nucleoside triphosphate hydrolases"/>
    <property type="match status" value="1"/>
</dbReference>
<dbReference type="Pfam" id="PF24883">
    <property type="entry name" value="NPHP3_N"/>
    <property type="match status" value="1"/>
</dbReference>
<dbReference type="InterPro" id="IPR027417">
    <property type="entry name" value="P-loop_NTPase"/>
</dbReference>
<gene>
    <name evidence="3" type="ORF">K444DRAFT_500323</name>
</gene>
<dbReference type="AlphaFoldDB" id="A0A2J6SZ75"/>
<sequence length="248" mass="28063">MGDPFGISVNIGGLVQLADLVVNKIWPFLKEMKNQRSEISKLSSESIASQINLKADVKAVKEELFRRKELEARIELDEKRKKVLDFFGRVGPKENHAMSLKLRHEGTGLWLLKESRFNGWLQNCDSHIWFYGIPGAGKTILASLLIEKVFQLCKPSEAVAFFYCDYKDTAKQDPCYILASIASQIAIQHEKACEILEEEHKKIHPGTTDVKHLKPEILVSLLKKQFGLFDFTTLIIDGLDECGDNTAN</sequence>
<name>A0A2J6SZ75_9HELO</name>
<dbReference type="EMBL" id="KZ613852">
    <property type="protein sequence ID" value="PMD56088.1"/>
    <property type="molecule type" value="Genomic_DNA"/>
</dbReference>
<dbReference type="PANTHER" id="PTHR10039:SF15">
    <property type="entry name" value="NACHT DOMAIN-CONTAINING PROTEIN"/>
    <property type="match status" value="1"/>
</dbReference>
<evidence type="ECO:0000313" key="4">
    <source>
        <dbReference type="Proteomes" id="UP000235371"/>
    </source>
</evidence>
<dbReference type="RefSeq" id="XP_024732992.1">
    <property type="nucleotide sequence ID" value="XM_024873337.1"/>
</dbReference>
<dbReference type="InterPro" id="IPR007111">
    <property type="entry name" value="NACHT_NTPase"/>
</dbReference>